<evidence type="ECO:0000259" key="6">
    <source>
        <dbReference type="Pfam" id="PF03165"/>
    </source>
</evidence>
<proteinExistence type="predicted"/>
<keyword evidence="3" id="KW-0804">Transcription</keyword>
<dbReference type="GO" id="GO:0005634">
    <property type="term" value="C:nucleus"/>
    <property type="evidence" value="ECO:0007669"/>
    <property type="project" value="UniProtKB-SubCell"/>
</dbReference>
<evidence type="ECO:0000256" key="5">
    <source>
        <dbReference type="SAM" id="MobiDB-lite"/>
    </source>
</evidence>
<dbReference type="AlphaFoldDB" id="A0A3M7RJD5"/>
<comment type="caution">
    <text evidence="7">The sequence shown here is derived from an EMBL/GenBank/DDBJ whole genome shotgun (WGS) entry which is preliminary data.</text>
</comment>
<keyword evidence="4" id="KW-0539">Nucleus</keyword>
<dbReference type="Pfam" id="PF03165">
    <property type="entry name" value="MH1"/>
    <property type="match status" value="1"/>
</dbReference>
<evidence type="ECO:0000256" key="3">
    <source>
        <dbReference type="ARBA" id="ARBA00023163"/>
    </source>
</evidence>
<feature type="domain" description="MAD homology 1 Dwarfin-type" evidence="6">
    <location>
        <begin position="71"/>
        <end position="109"/>
    </location>
</feature>
<keyword evidence="2" id="KW-0805">Transcription regulation</keyword>
<dbReference type="EMBL" id="REGN01003234">
    <property type="protein sequence ID" value="RNA23683.1"/>
    <property type="molecule type" value="Genomic_DNA"/>
</dbReference>
<gene>
    <name evidence="7" type="ORF">BpHYR1_009684</name>
</gene>
<evidence type="ECO:0000256" key="1">
    <source>
        <dbReference type="ARBA" id="ARBA00004123"/>
    </source>
</evidence>
<dbReference type="Gene3D" id="3.90.520.10">
    <property type="entry name" value="SMAD MH1 domain"/>
    <property type="match status" value="1"/>
</dbReference>
<dbReference type="STRING" id="10195.A0A3M7RJD5"/>
<name>A0A3M7RJD5_BRAPC</name>
<dbReference type="Proteomes" id="UP000276133">
    <property type="component" value="Unassembled WGS sequence"/>
</dbReference>
<comment type="subcellular location">
    <subcellularLocation>
        <location evidence="1">Nucleus</location>
    </subcellularLocation>
</comment>
<dbReference type="InterPro" id="IPR003619">
    <property type="entry name" value="MAD_homology1_Dwarfin-type"/>
</dbReference>
<evidence type="ECO:0000256" key="2">
    <source>
        <dbReference type="ARBA" id="ARBA00023015"/>
    </source>
</evidence>
<organism evidence="7 8">
    <name type="scientific">Brachionus plicatilis</name>
    <name type="common">Marine rotifer</name>
    <name type="synonym">Brachionus muelleri</name>
    <dbReference type="NCBI Taxonomy" id="10195"/>
    <lineage>
        <taxon>Eukaryota</taxon>
        <taxon>Metazoa</taxon>
        <taxon>Spiralia</taxon>
        <taxon>Gnathifera</taxon>
        <taxon>Rotifera</taxon>
        <taxon>Eurotatoria</taxon>
        <taxon>Monogononta</taxon>
        <taxon>Pseudotrocha</taxon>
        <taxon>Ploima</taxon>
        <taxon>Brachionidae</taxon>
        <taxon>Brachionus</taxon>
    </lineage>
</organism>
<feature type="region of interest" description="Disordered" evidence="5">
    <location>
        <begin position="20"/>
        <end position="64"/>
    </location>
</feature>
<keyword evidence="8" id="KW-1185">Reference proteome</keyword>
<feature type="compositionally biased region" description="Polar residues" evidence="5">
    <location>
        <begin position="37"/>
        <end position="48"/>
    </location>
</feature>
<dbReference type="InterPro" id="IPR036578">
    <property type="entry name" value="SMAD_MH1_sf"/>
</dbReference>
<dbReference type="SUPFAM" id="SSF56366">
    <property type="entry name" value="SMAD MH1 domain"/>
    <property type="match status" value="1"/>
</dbReference>
<feature type="compositionally biased region" description="Low complexity" evidence="5">
    <location>
        <begin position="49"/>
        <end position="64"/>
    </location>
</feature>
<evidence type="ECO:0000256" key="4">
    <source>
        <dbReference type="ARBA" id="ARBA00023242"/>
    </source>
</evidence>
<evidence type="ECO:0000313" key="8">
    <source>
        <dbReference type="Proteomes" id="UP000276133"/>
    </source>
</evidence>
<dbReference type="GO" id="GO:0006355">
    <property type="term" value="P:regulation of DNA-templated transcription"/>
    <property type="evidence" value="ECO:0007669"/>
    <property type="project" value="InterPro"/>
</dbReference>
<dbReference type="OrthoDB" id="5794312at2759"/>
<evidence type="ECO:0000313" key="7">
    <source>
        <dbReference type="EMBL" id="RNA23683.1"/>
    </source>
</evidence>
<protein>
    <recommendedName>
        <fullName evidence="6">MAD homology 1 Dwarfin-type domain-containing protein</fullName>
    </recommendedName>
</protein>
<accession>A0A3M7RJD5</accession>
<sequence>MTPAIVKKLLGFKVNPAILNETNISSPPPSNSSSNSEMRSYSPFGSQDSNGSCPSVHSSSSSLLSSHNKSCEKAIRALVKKLKKTPGALEELEKAITNRDSNTKCIICPIK</sequence>
<reference evidence="7 8" key="1">
    <citation type="journal article" date="2018" name="Sci. Rep.">
        <title>Genomic signatures of local adaptation to the degree of environmental predictability in rotifers.</title>
        <authorList>
            <person name="Franch-Gras L."/>
            <person name="Hahn C."/>
            <person name="Garcia-Roger E.M."/>
            <person name="Carmona M.J."/>
            <person name="Serra M."/>
            <person name="Gomez A."/>
        </authorList>
    </citation>
    <scope>NUCLEOTIDE SEQUENCE [LARGE SCALE GENOMIC DNA]</scope>
    <source>
        <strain evidence="7">HYR1</strain>
    </source>
</reference>